<evidence type="ECO:0000313" key="4">
    <source>
        <dbReference type="EMBL" id="CAH8351067.1"/>
    </source>
</evidence>
<dbReference type="GO" id="GO:0004315">
    <property type="term" value="F:3-oxoacyl-[acyl-carrier-protein] synthase activity"/>
    <property type="evidence" value="ECO:0007669"/>
    <property type="project" value="UniProtKB-EC"/>
</dbReference>
<evidence type="ECO:0000256" key="2">
    <source>
        <dbReference type="ARBA" id="ARBA00022679"/>
    </source>
</evidence>
<dbReference type="EC" id="2.3.1.41" evidence="1"/>
<evidence type="ECO:0000313" key="5">
    <source>
        <dbReference type="Proteomes" id="UP001642260"/>
    </source>
</evidence>
<feature type="compositionally biased region" description="Polar residues" evidence="3">
    <location>
        <begin position="8"/>
        <end position="18"/>
    </location>
</feature>
<organism evidence="4 5">
    <name type="scientific">Eruca vesicaria subsp. sativa</name>
    <name type="common">Garden rocket</name>
    <name type="synonym">Eruca sativa</name>
    <dbReference type="NCBI Taxonomy" id="29727"/>
    <lineage>
        <taxon>Eukaryota</taxon>
        <taxon>Viridiplantae</taxon>
        <taxon>Streptophyta</taxon>
        <taxon>Embryophyta</taxon>
        <taxon>Tracheophyta</taxon>
        <taxon>Spermatophyta</taxon>
        <taxon>Magnoliopsida</taxon>
        <taxon>eudicotyledons</taxon>
        <taxon>Gunneridae</taxon>
        <taxon>Pentapetalae</taxon>
        <taxon>rosids</taxon>
        <taxon>malvids</taxon>
        <taxon>Brassicales</taxon>
        <taxon>Brassicaceae</taxon>
        <taxon>Brassiceae</taxon>
        <taxon>Eruca</taxon>
    </lineage>
</organism>
<evidence type="ECO:0000256" key="3">
    <source>
        <dbReference type="SAM" id="MobiDB-lite"/>
    </source>
</evidence>
<feature type="region of interest" description="Disordered" evidence="3">
    <location>
        <begin position="1"/>
        <end position="21"/>
    </location>
</feature>
<keyword evidence="5" id="KW-1185">Reference proteome</keyword>
<reference evidence="4 5" key="1">
    <citation type="submission" date="2022-03" db="EMBL/GenBank/DDBJ databases">
        <authorList>
            <person name="Macdonald S."/>
            <person name="Ahmed S."/>
            <person name="Newling K."/>
        </authorList>
    </citation>
    <scope>NUCLEOTIDE SEQUENCE [LARGE SCALE GENOMIC DNA]</scope>
</reference>
<dbReference type="Proteomes" id="UP001642260">
    <property type="component" value="Unassembled WGS sequence"/>
</dbReference>
<protein>
    <recommendedName>
        <fullName evidence="1">beta-ketoacyl-[acyl-carrier-protein] synthase I</fullName>
        <ecNumber evidence="1">2.3.1.41</ecNumber>
    </recommendedName>
</protein>
<dbReference type="PANTHER" id="PTHR11712">
    <property type="entry name" value="POLYKETIDE SYNTHASE-RELATED"/>
    <property type="match status" value="1"/>
</dbReference>
<accession>A0ABC8K4B8</accession>
<dbReference type="AlphaFoldDB" id="A0ABC8K4B8"/>
<gene>
    <name evidence="4" type="ORF">ERUC_LOCUS18173</name>
</gene>
<evidence type="ECO:0000256" key="1">
    <source>
        <dbReference type="ARBA" id="ARBA00013191"/>
    </source>
</evidence>
<name>A0ABC8K4B8_ERUVS</name>
<sequence length="113" mass="12729">MRPIRRQSFVSASATVSTPKHETDPKKRVVITGMGLISVFGEIDVRVESALLIDASKFPIRFGDQIYGFISKGYINEKNERRLDDYLKYCIVTGKNALKSENLGLGKLNMVLY</sequence>
<dbReference type="PANTHER" id="PTHR11712:SF336">
    <property type="entry name" value="3-OXOACYL-[ACYL-CARRIER-PROTEIN] SYNTHASE, MITOCHONDRIAL"/>
    <property type="match status" value="1"/>
</dbReference>
<proteinExistence type="predicted"/>
<dbReference type="EMBL" id="CAKOAT010168488">
    <property type="protein sequence ID" value="CAH8351067.1"/>
    <property type="molecule type" value="Genomic_DNA"/>
</dbReference>
<comment type="caution">
    <text evidence="4">The sequence shown here is derived from an EMBL/GenBank/DDBJ whole genome shotgun (WGS) entry which is preliminary data.</text>
</comment>
<dbReference type="InterPro" id="IPR000794">
    <property type="entry name" value="Beta-ketoacyl_synthase"/>
</dbReference>
<keyword evidence="2" id="KW-0808">Transferase</keyword>